<dbReference type="InterPro" id="IPR001387">
    <property type="entry name" value="Cro/C1-type_HTH"/>
</dbReference>
<evidence type="ECO:0000256" key="1">
    <source>
        <dbReference type="ARBA" id="ARBA00023125"/>
    </source>
</evidence>
<evidence type="ECO:0000313" key="4">
    <source>
        <dbReference type="Proteomes" id="UP000195781"/>
    </source>
</evidence>
<gene>
    <name evidence="3" type="ORF">B5G02_04415</name>
</gene>
<dbReference type="SMART" id="SM00530">
    <property type="entry name" value="HTH_XRE"/>
    <property type="match status" value="1"/>
</dbReference>
<dbReference type="Gene3D" id="1.10.260.40">
    <property type="entry name" value="lambda repressor-like DNA-binding domains"/>
    <property type="match status" value="1"/>
</dbReference>
<dbReference type="InterPro" id="IPR038094">
    <property type="entry name" value="Desulfoferrodoxin_N_sf"/>
</dbReference>
<dbReference type="GO" id="GO:0005506">
    <property type="term" value="F:iron ion binding"/>
    <property type="evidence" value="ECO:0007669"/>
    <property type="project" value="InterPro"/>
</dbReference>
<dbReference type="Proteomes" id="UP000195781">
    <property type="component" value="Unassembled WGS sequence"/>
</dbReference>
<dbReference type="PANTHER" id="PTHR46558">
    <property type="entry name" value="TRACRIPTIONAL REGULATORY PROTEIN-RELATED-RELATED"/>
    <property type="match status" value="1"/>
</dbReference>
<dbReference type="PROSITE" id="PS50943">
    <property type="entry name" value="HTH_CROC1"/>
    <property type="match status" value="1"/>
</dbReference>
<dbReference type="GO" id="GO:0003677">
    <property type="term" value="F:DNA binding"/>
    <property type="evidence" value="ECO:0007669"/>
    <property type="project" value="UniProtKB-KW"/>
</dbReference>
<keyword evidence="1" id="KW-0238">DNA-binding</keyword>
<dbReference type="PANTHER" id="PTHR46558:SF11">
    <property type="entry name" value="HTH-TYPE TRANSCRIPTIONAL REGULATOR XRE"/>
    <property type="match status" value="1"/>
</dbReference>
<accession>A0A1Y3XTI3</accession>
<dbReference type="EMBL" id="NFIE01000008">
    <property type="protein sequence ID" value="OUN88815.1"/>
    <property type="molecule type" value="Genomic_DNA"/>
</dbReference>
<dbReference type="InterPro" id="IPR036073">
    <property type="entry name" value="Desulfoferrodoxin_Fe-bd_dom_sf"/>
</dbReference>
<dbReference type="InterPro" id="IPR002742">
    <property type="entry name" value="Desulfoferrodoxin_Fe-bd_dom"/>
</dbReference>
<comment type="caution">
    <text evidence="3">The sequence shown here is derived from an EMBL/GenBank/DDBJ whole genome shotgun (WGS) entry which is preliminary data.</text>
</comment>
<evidence type="ECO:0000313" key="3">
    <source>
        <dbReference type="EMBL" id="OUN88815.1"/>
    </source>
</evidence>
<dbReference type="InterPro" id="IPR010982">
    <property type="entry name" value="Lambda_DNA-bd_dom_sf"/>
</dbReference>
<organism evidence="3 4">
    <name type="scientific">[Collinsella] massiliensis</name>
    <dbReference type="NCBI Taxonomy" id="1232426"/>
    <lineage>
        <taxon>Bacteria</taxon>
        <taxon>Bacillati</taxon>
        <taxon>Actinomycetota</taxon>
        <taxon>Coriobacteriia</taxon>
        <taxon>Coriobacteriales</taxon>
        <taxon>Coriobacteriaceae</taxon>
        <taxon>Enorma</taxon>
    </lineage>
</organism>
<evidence type="ECO:0000259" key="2">
    <source>
        <dbReference type="PROSITE" id="PS50943"/>
    </source>
</evidence>
<dbReference type="RefSeq" id="WP_094335336.1">
    <property type="nucleotide sequence ID" value="NZ_NFIE01000008.1"/>
</dbReference>
<dbReference type="OrthoDB" id="9813152at2"/>
<dbReference type="GO" id="GO:0016491">
    <property type="term" value="F:oxidoreductase activity"/>
    <property type="evidence" value="ECO:0007669"/>
    <property type="project" value="InterPro"/>
</dbReference>
<sequence>MSGYLTASTIKSLREHRGLTQRALADAVGVTDKAVSKWESGRGLPDISLVEPLAAALGISVAELLTGDVRQNANRAGNLLRARFYVCPICGNVVYALGEGSFSCCGVQLLPCEAEPAEPGKMAAPTEELEPGSAGCHAISVERIEDEWYVTLDHPMRKDHFISFIAYVSTGGVAIQKLYPEQEAAARFRAGMSGVIYAYCNRHGLFSARTPRRQR</sequence>
<dbReference type="Gene3D" id="2.60.40.730">
    <property type="entry name" value="SOR catalytic domain"/>
    <property type="match status" value="1"/>
</dbReference>
<reference evidence="4" key="1">
    <citation type="submission" date="2017-04" db="EMBL/GenBank/DDBJ databases">
        <title>Function of individual gut microbiota members based on whole genome sequencing of pure cultures obtained from chicken caecum.</title>
        <authorList>
            <person name="Medvecky M."/>
            <person name="Cejkova D."/>
            <person name="Polansky O."/>
            <person name="Karasova D."/>
            <person name="Kubasova T."/>
            <person name="Cizek A."/>
            <person name="Rychlik I."/>
        </authorList>
    </citation>
    <scope>NUCLEOTIDE SEQUENCE [LARGE SCALE GENOMIC DNA]</scope>
    <source>
        <strain evidence="4">An5</strain>
    </source>
</reference>
<dbReference type="Pfam" id="PF01880">
    <property type="entry name" value="Desulfoferrodox"/>
    <property type="match status" value="1"/>
</dbReference>
<dbReference type="CDD" id="cd00093">
    <property type="entry name" value="HTH_XRE"/>
    <property type="match status" value="1"/>
</dbReference>
<feature type="domain" description="HTH cro/C1-type" evidence="2">
    <location>
        <begin position="10"/>
        <end position="64"/>
    </location>
</feature>
<dbReference type="SUPFAM" id="SSF49367">
    <property type="entry name" value="Superoxide reductase-like"/>
    <property type="match status" value="1"/>
</dbReference>
<dbReference type="Gene3D" id="2.20.28.100">
    <property type="entry name" value="Desulphoferrodoxin, N-terminal domain"/>
    <property type="match status" value="1"/>
</dbReference>
<keyword evidence="4" id="KW-1185">Reference proteome</keyword>
<dbReference type="Pfam" id="PF01381">
    <property type="entry name" value="HTH_3"/>
    <property type="match status" value="1"/>
</dbReference>
<proteinExistence type="predicted"/>
<name>A0A1Y3XTI3_9ACTN</name>
<protein>
    <submittedName>
        <fullName evidence="3">XRE family transcriptional regulator</fullName>
    </submittedName>
</protein>
<dbReference type="AlphaFoldDB" id="A0A1Y3XTI3"/>
<dbReference type="SUPFAM" id="SSF47413">
    <property type="entry name" value="lambda repressor-like DNA-binding domains"/>
    <property type="match status" value="1"/>
</dbReference>